<reference evidence="2" key="1">
    <citation type="submission" date="2014-05" db="EMBL/GenBank/DDBJ databases">
        <authorList>
            <person name="Chronopoulou M."/>
        </authorList>
    </citation>
    <scope>NUCLEOTIDE SEQUENCE</scope>
    <source>
        <tissue evidence="2">Whole organism</tissue>
    </source>
</reference>
<dbReference type="AlphaFoldDB" id="A0A0K2UEG8"/>
<organism evidence="2">
    <name type="scientific">Lepeophtheirus salmonis</name>
    <name type="common">Salmon louse</name>
    <name type="synonym">Caligus salmonis</name>
    <dbReference type="NCBI Taxonomy" id="72036"/>
    <lineage>
        <taxon>Eukaryota</taxon>
        <taxon>Metazoa</taxon>
        <taxon>Ecdysozoa</taxon>
        <taxon>Arthropoda</taxon>
        <taxon>Crustacea</taxon>
        <taxon>Multicrustacea</taxon>
        <taxon>Hexanauplia</taxon>
        <taxon>Copepoda</taxon>
        <taxon>Siphonostomatoida</taxon>
        <taxon>Caligidae</taxon>
        <taxon>Lepeophtheirus</taxon>
    </lineage>
</organism>
<keyword evidence="1" id="KW-1133">Transmembrane helix</keyword>
<evidence type="ECO:0000313" key="2">
    <source>
        <dbReference type="EMBL" id="CDW36658.1"/>
    </source>
</evidence>
<accession>A0A0K2UEG8</accession>
<sequence length="53" mass="5948">MRPISMSAMANDAINQFCTFVKLFSVAMAITTNMFPITITIIIAVMMMARRMT</sequence>
<feature type="transmembrane region" description="Helical" evidence="1">
    <location>
        <begin position="20"/>
        <end position="49"/>
    </location>
</feature>
<evidence type="ECO:0000256" key="1">
    <source>
        <dbReference type="SAM" id="Phobius"/>
    </source>
</evidence>
<dbReference type="EMBL" id="HACA01019297">
    <property type="protein sequence ID" value="CDW36658.1"/>
    <property type="molecule type" value="Transcribed_RNA"/>
</dbReference>
<keyword evidence="1" id="KW-0472">Membrane</keyword>
<proteinExistence type="predicted"/>
<keyword evidence="1" id="KW-0812">Transmembrane</keyword>
<protein>
    <submittedName>
        <fullName evidence="2">Uncharacterized protein</fullName>
    </submittedName>
</protein>
<name>A0A0K2UEG8_LEPSM</name>